<evidence type="ECO:0000256" key="1">
    <source>
        <dbReference type="SAM" id="Phobius"/>
    </source>
</evidence>
<accession>A0ABQ3KDC5</accession>
<sequence length="42" mass="4917">MKLSPTEQREQERKLRKLGLWLGILGSAAGLLGRVWDLFHRR</sequence>
<keyword evidence="1" id="KW-1133">Transmembrane helix</keyword>
<reference evidence="3" key="1">
    <citation type="journal article" date="2019" name="Int. J. Syst. Evol. Microbiol.">
        <title>The Global Catalogue of Microorganisms (GCM) 10K type strain sequencing project: providing services to taxonomists for standard genome sequencing and annotation.</title>
        <authorList>
            <consortium name="The Broad Institute Genomics Platform"/>
            <consortium name="The Broad Institute Genome Sequencing Center for Infectious Disease"/>
            <person name="Wu L."/>
            <person name="Ma J."/>
        </authorList>
    </citation>
    <scope>NUCLEOTIDE SEQUENCE [LARGE SCALE GENOMIC DNA]</scope>
    <source>
        <strain evidence="3">CGMCC 1.18439</strain>
    </source>
</reference>
<keyword evidence="1" id="KW-0812">Transmembrane</keyword>
<dbReference type="Proteomes" id="UP000632154">
    <property type="component" value="Unassembled WGS sequence"/>
</dbReference>
<protein>
    <submittedName>
        <fullName evidence="2">Uncharacterized protein</fullName>
    </submittedName>
</protein>
<evidence type="ECO:0000313" key="2">
    <source>
        <dbReference type="EMBL" id="GHG13100.1"/>
    </source>
</evidence>
<organism evidence="2 3">
    <name type="scientific">Deinococcus piscis</name>
    <dbReference type="NCBI Taxonomy" id="394230"/>
    <lineage>
        <taxon>Bacteria</taxon>
        <taxon>Thermotogati</taxon>
        <taxon>Deinococcota</taxon>
        <taxon>Deinococci</taxon>
        <taxon>Deinococcales</taxon>
        <taxon>Deinococcaceae</taxon>
        <taxon>Deinococcus</taxon>
    </lineage>
</organism>
<comment type="caution">
    <text evidence="2">The sequence shown here is derived from an EMBL/GenBank/DDBJ whole genome shotgun (WGS) entry which is preliminary data.</text>
</comment>
<gene>
    <name evidence="2" type="ORF">GCM10017783_26140</name>
</gene>
<proteinExistence type="predicted"/>
<dbReference type="EMBL" id="BNAL01000077">
    <property type="protein sequence ID" value="GHG13100.1"/>
    <property type="molecule type" value="Genomic_DNA"/>
</dbReference>
<keyword evidence="1" id="KW-0472">Membrane</keyword>
<feature type="transmembrane region" description="Helical" evidence="1">
    <location>
        <begin position="18"/>
        <end position="36"/>
    </location>
</feature>
<evidence type="ECO:0000313" key="3">
    <source>
        <dbReference type="Proteomes" id="UP000632154"/>
    </source>
</evidence>
<name>A0ABQ3KDC5_9DEIO</name>
<keyword evidence="3" id="KW-1185">Reference proteome</keyword>